<feature type="compositionally biased region" description="Gly residues" evidence="1">
    <location>
        <begin position="101"/>
        <end position="118"/>
    </location>
</feature>
<proteinExistence type="predicted"/>
<evidence type="ECO:0000313" key="3">
    <source>
        <dbReference type="Proteomes" id="UP000675554"/>
    </source>
</evidence>
<feature type="non-terminal residue" evidence="2">
    <location>
        <position position="1"/>
    </location>
</feature>
<reference evidence="2" key="1">
    <citation type="submission" date="2021-04" db="EMBL/GenBank/DDBJ databases">
        <title>Sequencing of actinobacteria type strains.</title>
        <authorList>
            <person name="Nguyen G.-S."/>
            <person name="Wentzel A."/>
        </authorList>
    </citation>
    <scope>NUCLEOTIDE SEQUENCE</scope>
    <source>
        <strain evidence="2">DSM 42095</strain>
    </source>
</reference>
<dbReference type="Proteomes" id="UP000675554">
    <property type="component" value="Unassembled WGS sequence"/>
</dbReference>
<comment type="caution">
    <text evidence="2">The sequence shown here is derived from an EMBL/GenBank/DDBJ whole genome shotgun (WGS) entry which is preliminary data.</text>
</comment>
<protein>
    <recommendedName>
        <fullName evidence="4">HEXXH motif domain-containing protein</fullName>
    </recommendedName>
</protein>
<dbReference type="AlphaFoldDB" id="A0A8T4IXW1"/>
<feature type="region of interest" description="Disordered" evidence="1">
    <location>
        <begin position="91"/>
        <end position="121"/>
    </location>
</feature>
<keyword evidence="3" id="KW-1185">Reference proteome</keyword>
<dbReference type="NCBIfam" id="TIGR04267">
    <property type="entry name" value="mod_HExxH"/>
    <property type="match status" value="1"/>
</dbReference>
<dbReference type="InterPro" id="IPR026337">
    <property type="entry name" value="AKG_HExxH"/>
</dbReference>
<accession>A0A8T4IXW1</accession>
<organism evidence="2 3">
    <name type="scientific">Streptomyces daliensis</name>
    <dbReference type="NCBI Taxonomy" id="299421"/>
    <lineage>
        <taxon>Bacteria</taxon>
        <taxon>Bacillati</taxon>
        <taxon>Actinomycetota</taxon>
        <taxon>Actinomycetes</taxon>
        <taxon>Kitasatosporales</taxon>
        <taxon>Streptomycetaceae</taxon>
        <taxon>Streptomyces</taxon>
    </lineage>
</organism>
<evidence type="ECO:0000313" key="2">
    <source>
        <dbReference type="EMBL" id="MBR7676002.1"/>
    </source>
</evidence>
<name>A0A8T4IXW1_9ACTN</name>
<dbReference type="EMBL" id="JAGSMN010000569">
    <property type="protein sequence ID" value="MBR7676002.1"/>
    <property type="molecule type" value="Genomic_DNA"/>
</dbReference>
<sequence>RFGAVAVAVALHARTGFRITLPTDEGRLVLPGIGTYEAHAPRVRLVAGPRSLRLTPEGRRSGLLLTRPYSRAAGVGWRGLSTLPGSRARLDDSGPYRLRGRGGPVPRGGARARGGEGARGTPAGPWLTRWCSALALLESADPARAAEVASLTRALVPLDPSPGGVSSATLRAAPWAVLTGLPDSAPDMAEVLVHEIQHSKLAVLGDLAPLHHAGEEAVYRVAWRLDPRPFSGVLQGTYAHLALADLWDRIAERPGATPAARAAARGHREEYREQVAEALPILLESGQLTCTGREFAIGMERHLLSLGQRGVPLRRRQRYVTHG</sequence>
<evidence type="ECO:0008006" key="4">
    <source>
        <dbReference type="Google" id="ProtNLM"/>
    </source>
</evidence>
<gene>
    <name evidence="2" type="ORF">KDA82_23920</name>
</gene>
<evidence type="ECO:0000256" key="1">
    <source>
        <dbReference type="SAM" id="MobiDB-lite"/>
    </source>
</evidence>